<evidence type="ECO:0000256" key="5">
    <source>
        <dbReference type="ARBA" id="ARBA00022679"/>
    </source>
</evidence>
<evidence type="ECO:0000256" key="1">
    <source>
        <dbReference type="ARBA" id="ARBA00004992"/>
    </source>
</evidence>
<keyword evidence="4" id="KW-0489">Methyltransferase</keyword>
<keyword evidence="10" id="KW-1185">Reference proteome</keyword>
<evidence type="ECO:0000259" key="9">
    <source>
        <dbReference type="Pfam" id="PF00303"/>
    </source>
</evidence>
<dbReference type="GO" id="GO:0006231">
    <property type="term" value="P:dTMP biosynthetic process"/>
    <property type="evidence" value="ECO:0007669"/>
    <property type="project" value="InterPro"/>
</dbReference>
<dbReference type="Pfam" id="PF00303">
    <property type="entry name" value="Thymidylat_synt"/>
    <property type="match status" value="1"/>
</dbReference>
<keyword evidence="5" id="KW-0808">Transferase</keyword>
<feature type="region of interest" description="Disordered" evidence="8">
    <location>
        <begin position="17"/>
        <end position="36"/>
    </location>
</feature>
<proteinExistence type="inferred from homology"/>
<dbReference type="NCBIfam" id="NF002497">
    <property type="entry name" value="PRK01827.1-3"/>
    <property type="match status" value="1"/>
</dbReference>
<evidence type="ECO:0000256" key="4">
    <source>
        <dbReference type="ARBA" id="ARBA00022603"/>
    </source>
</evidence>
<evidence type="ECO:0000256" key="8">
    <source>
        <dbReference type="SAM" id="MobiDB-lite"/>
    </source>
</evidence>
<comment type="catalytic activity">
    <reaction evidence="7">
        <text>dUMP + (6R)-5,10-methylene-5,6,7,8-tetrahydrofolate = 7,8-dihydrofolate + dTMP</text>
        <dbReference type="Rhea" id="RHEA:12104"/>
        <dbReference type="ChEBI" id="CHEBI:15636"/>
        <dbReference type="ChEBI" id="CHEBI:57451"/>
        <dbReference type="ChEBI" id="CHEBI:63528"/>
        <dbReference type="ChEBI" id="CHEBI:246422"/>
        <dbReference type="EC" id="2.1.1.45"/>
    </reaction>
</comment>
<evidence type="ECO:0000313" key="11">
    <source>
        <dbReference type="WBParaSite" id="Pan_g850.t1"/>
    </source>
</evidence>
<dbReference type="EC" id="2.1.1.45" evidence="2"/>
<protein>
    <recommendedName>
        <fullName evidence="3">Thymidylate synthase</fullName>
        <ecNumber evidence="2">2.1.1.45</ecNumber>
    </recommendedName>
</protein>
<dbReference type="Gene3D" id="3.30.572.10">
    <property type="entry name" value="Thymidylate synthase/dCMP hydroxymethylase domain"/>
    <property type="match status" value="1"/>
</dbReference>
<dbReference type="InterPro" id="IPR000398">
    <property type="entry name" value="Thymidylate_synthase"/>
</dbReference>
<dbReference type="PANTHER" id="PTHR11548">
    <property type="entry name" value="THYMIDYLATE SYNTHASE 1"/>
    <property type="match status" value="1"/>
</dbReference>
<dbReference type="PANTHER" id="PTHR11548:SF2">
    <property type="entry name" value="THYMIDYLATE SYNTHASE"/>
    <property type="match status" value="1"/>
</dbReference>
<dbReference type="GO" id="GO:0005739">
    <property type="term" value="C:mitochondrion"/>
    <property type="evidence" value="ECO:0007669"/>
    <property type="project" value="TreeGrafter"/>
</dbReference>
<dbReference type="HAMAP" id="MF_00008">
    <property type="entry name" value="Thymidy_synth_bact"/>
    <property type="match status" value="1"/>
</dbReference>
<reference evidence="11" key="2">
    <citation type="submission" date="2020-10" db="UniProtKB">
        <authorList>
            <consortium name="WormBaseParasite"/>
        </authorList>
    </citation>
    <scope>IDENTIFICATION</scope>
</reference>
<dbReference type="InterPro" id="IPR036926">
    <property type="entry name" value="Thymidate_synth/dCMP_Mease_sf"/>
</dbReference>
<keyword evidence="6" id="KW-0545">Nucleotide biosynthesis</keyword>
<name>A0A7E4W9C3_PANRE</name>
<dbReference type="UniPathway" id="UPA00575"/>
<dbReference type="GO" id="GO:0005829">
    <property type="term" value="C:cytosol"/>
    <property type="evidence" value="ECO:0007669"/>
    <property type="project" value="TreeGrafter"/>
</dbReference>
<evidence type="ECO:0000256" key="6">
    <source>
        <dbReference type="ARBA" id="ARBA00022727"/>
    </source>
</evidence>
<dbReference type="AlphaFoldDB" id="A0A7E4W9C3"/>
<dbReference type="WBParaSite" id="Pan_g850.t1">
    <property type="protein sequence ID" value="Pan_g850.t1"/>
    <property type="gene ID" value="Pan_g850"/>
</dbReference>
<dbReference type="PRINTS" id="PR00108">
    <property type="entry name" value="THYMDSNTHASE"/>
</dbReference>
<dbReference type="NCBIfam" id="TIGR03284">
    <property type="entry name" value="thym_sym"/>
    <property type="match status" value="1"/>
</dbReference>
<dbReference type="Proteomes" id="UP000492821">
    <property type="component" value="Unassembled WGS sequence"/>
</dbReference>
<accession>A0A7E4W9C3</accession>
<sequence length="340" mass="37714">MAALPLLSPTKRIFNANTNNENVPKEAFDDENSLGPLSVSLPPKSPRYVSPNTDEMQYLNLISDILANGTEKGDRTGTGTISKFGVMMKFNLANNTMPLLTTKRTFWKGIVEELLWFLSGSTDAKKLNEKGVKIWDGNGSRAFLDNLGFTDRREGDLGPVYGFQWRHFGAEYRGPDAEYGPNDGVDQIAKLIHDIKTDPNSRRLVLTAWNPAAIPQMALPPCHMQVVFGVSDGKLDAMMTQRSGDVGLGIPFNIASYSLLTHMIAHVTGLKAGTFTHVIADAHIYKNHVEELKIQLEREPRLFPTIKFVGDIKSIDDFTSENIVLEGYNPHPIIKMPMAV</sequence>
<organism evidence="10 11">
    <name type="scientific">Panagrellus redivivus</name>
    <name type="common">Microworm</name>
    <dbReference type="NCBI Taxonomy" id="6233"/>
    <lineage>
        <taxon>Eukaryota</taxon>
        <taxon>Metazoa</taxon>
        <taxon>Ecdysozoa</taxon>
        <taxon>Nematoda</taxon>
        <taxon>Chromadorea</taxon>
        <taxon>Rhabditida</taxon>
        <taxon>Tylenchina</taxon>
        <taxon>Panagrolaimomorpha</taxon>
        <taxon>Panagrolaimoidea</taxon>
        <taxon>Panagrolaimidae</taxon>
        <taxon>Panagrellus</taxon>
    </lineage>
</organism>
<dbReference type="CDD" id="cd00351">
    <property type="entry name" value="TS_Pyrimidine_HMase"/>
    <property type="match status" value="1"/>
</dbReference>
<evidence type="ECO:0000256" key="2">
    <source>
        <dbReference type="ARBA" id="ARBA00011947"/>
    </source>
</evidence>
<dbReference type="GO" id="GO:0004799">
    <property type="term" value="F:thymidylate synthase activity"/>
    <property type="evidence" value="ECO:0007669"/>
    <property type="project" value="UniProtKB-EC"/>
</dbReference>
<comment type="pathway">
    <text evidence="1">Pyrimidine metabolism; dTTP biosynthesis.</text>
</comment>
<reference evidence="10" key="1">
    <citation type="journal article" date="2013" name="Genetics">
        <title>The draft genome and transcriptome of Panagrellus redivivus are shaped by the harsh demands of a free-living lifestyle.</title>
        <authorList>
            <person name="Srinivasan J."/>
            <person name="Dillman A.R."/>
            <person name="Macchietto M.G."/>
            <person name="Heikkinen L."/>
            <person name="Lakso M."/>
            <person name="Fracchia K.M."/>
            <person name="Antoshechkin I."/>
            <person name="Mortazavi A."/>
            <person name="Wong G."/>
            <person name="Sternberg P.W."/>
        </authorList>
    </citation>
    <scope>NUCLEOTIDE SEQUENCE [LARGE SCALE GENOMIC DNA]</scope>
    <source>
        <strain evidence="10">MT8872</strain>
    </source>
</reference>
<feature type="domain" description="Thymidylate synthase/dCMP hydroxymethylase" evidence="9">
    <location>
        <begin position="57"/>
        <end position="340"/>
    </location>
</feature>
<dbReference type="GO" id="GO:0032259">
    <property type="term" value="P:methylation"/>
    <property type="evidence" value="ECO:0007669"/>
    <property type="project" value="UniProtKB-KW"/>
</dbReference>
<dbReference type="InterPro" id="IPR023451">
    <property type="entry name" value="Thymidate_synth/dCMP_Mease_dom"/>
</dbReference>
<evidence type="ECO:0000256" key="7">
    <source>
        <dbReference type="ARBA" id="ARBA00047344"/>
    </source>
</evidence>
<dbReference type="GO" id="GO:0006235">
    <property type="term" value="P:dTTP biosynthetic process"/>
    <property type="evidence" value="ECO:0007669"/>
    <property type="project" value="UniProtKB-UniPathway"/>
</dbReference>
<evidence type="ECO:0000313" key="10">
    <source>
        <dbReference type="Proteomes" id="UP000492821"/>
    </source>
</evidence>
<evidence type="ECO:0000256" key="3">
    <source>
        <dbReference type="ARBA" id="ARBA00015931"/>
    </source>
</evidence>
<dbReference type="FunFam" id="3.30.572.10:FF:000013">
    <property type="entry name" value="Thymidylate synthase"/>
    <property type="match status" value="1"/>
</dbReference>
<dbReference type="InterPro" id="IPR045097">
    <property type="entry name" value="Thymidate_synth/dCMP_Mease"/>
</dbReference>
<dbReference type="SUPFAM" id="SSF55831">
    <property type="entry name" value="Thymidylate synthase/dCMP hydroxymethylase"/>
    <property type="match status" value="1"/>
</dbReference>